<dbReference type="Pfam" id="PF00512">
    <property type="entry name" value="HisKA"/>
    <property type="match status" value="1"/>
</dbReference>
<organism evidence="15 16">
    <name type="scientific">Enterocloster bolteae</name>
    <dbReference type="NCBI Taxonomy" id="208479"/>
    <lineage>
        <taxon>Bacteria</taxon>
        <taxon>Bacillati</taxon>
        <taxon>Bacillota</taxon>
        <taxon>Clostridia</taxon>
        <taxon>Lachnospirales</taxon>
        <taxon>Lachnospiraceae</taxon>
        <taxon>Enterocloster</taxon>
    </lineage>
</organism>
<evidence type="ECO:0000256" key="12">
    <source>
        <dbReference type="SAM" id="SignalP"/>
    </source>
</evidence>
<dbReference type="EC" id="2.7.13.3" evidence="3"/>
<keyword evidence="7" id="KW-0902">Two-component regulatory system</keyword>
<protein>
    <recommendedName>
        <fullName evidence="9">Circadian input-output histidine kinase CikA</fullName>
        <ecNumber evidence="3">2.7.13.3</ecNumber>
    </recommendedName>
    <alternativeName>
        <fullName evidence="4">Stage 0 sporulation protein A homolog</fullName>
    </alternativeName>
</protein>
<dbReference type="PRINTS" id="PR00344">
    <property type="entry name" value="BCTRLSENSOR"/>
</dbReference>
<evidence type="ECO:0000256" key="8">
    <source>
        <dbReference type="ARBA" id="ARBA00024867"/>
    </source>
</evidence>
<dbReference type="PROSITE" id="PS50110">
    <property type="entry name" value="RESPONSE_REGULATORY"/>
    <property type="match status" value="1"/>
</dbReference>
<evidence type="ECO:0000256" key="7">
    <source>
        <dbReference type="ARBA" id="ARBA00023012"/>
    </source>
</evidence>
<dbReference type="InterPro" id="IPR036890">
    <property type="entry name" value="HATPase_C_sf"/>
</dbReference>
<feature type="modified residue" description="4-aspartylphosphate" evidence="10">
    <location>
        <position position="876"/>
    </location>
</feature>
<feature type="transmembrane region" description="Helical" evidence="11">
    <location>
        <begin position="523"/>
        <end position="544"/>
    </location>
</feature>
<dbReference type="SUPFAM" id="SSF55874">
    <property type="entry name" value="ATPase domain of HSP90 chaperone/DNA topoisomerase II/histidine kinase"/>
    <property type="match status" value="1"/>
</dbReference>
<dbReference type="Pfam" id="PF00072">
    <property type="entry name" value="Response_reg"/>
    <property type="match status" value="1"/>
</dbReference>
<dbReference type="Proteomes" id="UP000284543">
    <property type="component" value="Unassembled WGS sequence"/>
</dbReference>
<evidence type="ECO:0000256" key="2">
    <source>
        <dbReference type="ARBA" id="ARBA00006402"/>
    </source>
</evidence>
<dbReference type="InterPro" id="IPR003661">
    <property type="entry name" value="HisK_dim/P_dom"/>
</dbReference>
<dbReference type="Gene3D" id="3.40.50.2300">
    <property type="match status" value="1"/>
</dbReference>
<dbReference type="InterPro" id="IPR003594">
    <property type="entry name" value="HATPase_dom"/>
</dbReference>
<name>A0A412ZA85_9FIRM</name>
<dbReference type="SUPFAM" id="SSF52172">
    <property type="entry name" value="CheY-like"/>
    <property type="match status" value="1"/>
</dbReference>
<comment type="caution">
    <text evidence="15">The sequence shown here is derived from an EMBL/GenBank/DDBJ whole genome shotgun (WGS) entry which is preliminary data.</text>
</comment>
<dbReference type="CDD" id="cd17546">
    <property type="entry name" value="REC_hyHK_CKI1_RcsC-like"/>
    <property type="match status" value="1"/>
</dbReference>
<dbReference type="SMART" id="SM00388">
    <property type="entry name" value="HisKA"/>
    <property type="match status" value="1"/>
</dbReference>
<evidence type="ECO:0000256" key="9">
    <source>
        <dbReference type="ARBA" id="ARBA00074306"/>
    </source>
</evidence>
<dbReference type="Pfam" id="PF02518">
    <property type="entry name" value="HATPase_c"/>
    <property type="match status" value="1"/>
</dbReference>
<gene>
    <name evidence="15" type="ORF">DWW02_10620</name>
</gene>
<dbReference type="CDD" id="cd16922">
    <property type="entry name" value="HATPase_EvgS-ArcB-TorS-like"/>
    <property type="match status" value="1"/>
</dbReference>
<dbReference type="SUPFAM" id="SSF53850">
    <property type="entry name" value="Periplasmic binding protein-like II"/>
    <property type="match status" value="2"/>
</dbReference>
<keyword evidence="11" id="KW-0472">Membrane</keyword>
<keyword evidence="11" id="KW-0812">Transmembrane</keyword>
<dbReference type="InterPro" id="IPR001638">
    <property type="entry name" value="Solute-binding_3/MltF_N"/>
</dbReference>
<dbReference type="InterPro" id="IPR001789">
    <property type="entry name" value="Sig_transdc_resp-reg_receiver"/>
</dbReference>
<keyword evidence="5 10" id="KW-0597">Phosphoprotein</keyword>
<dbReference type="PROSITE" id="PS51257">
    <property type="entry name" value="PROKAR_LIPOPROTEIN"/>
    <property type="match status" value="1"/>
</dbReference>
<evidence type="ECO:0000256" key="6">
    <source>
        <dbReference type="ARBA" id="ARBA00022777"/>
    </source>
</evidence>
<comment type="similarity">
    <text evidence="2">In the N-terminal section; belongs to the phytochrome family.</text>
</comment>
<dbReference type="AlphaFoldDB" id="A0A412ZA85"/>
<dbReference type="Gene3D" id="3.30.565.10">
    <property type="entry name" value="Histidine kinase-like ATPase, C-terminal domain"/>
    <property type="match status" value="1"/>
</dbReference>
<dbReference type="InterPro" id="IPR005467">
    <property type="entry name" value="His_kinase_dom"/>
</dbReference>
<dbReference type="SUPFAM" id="SSF47384">
    <property type="entry name" value="Homodimeric domain of signal transducing histidine kinase"/>
    <property type="match status" value="1"/>
</dbReference>
<keyword evidence="6" id="KW-0808">Transferase</keyword>
<evidence type="ECO:0000256" key="3">
    <source>
        <dbReference type="ARBA" id="ARBA00012438"/>
    </source>
</evidence>
<comment type="catalytic activity">
    <reaction evidence="1">
        <text>ATP + protein L-histidine = ADP + protein N-phospho-L-histidine.</text>
        <dbReference type="EC" id="2.7.13.3"/>
    </reaction>
</comment>
<dbReference type="InterPro" id="IPR036097">
    <property type="entry name" value="HisK_dim/P_sf"/>
</dbReference>
<feature type="domain" description="Response regulatory" evidence="14">
    <location>
        <begin position="824"/>
        <end position="945"/>
    </location>
</feature>
<feature type="signal peptide" evidence="12">
    <location>
        <begin position="1"/>
        <end position="34"/>
    </location>
</feature>
<proteinExistence type="inferred from homology"/>
<dbReference type="FunFam" id="3.30.565.10:FF:000010">
    <property type="entry name" value="Sensor histidine kinase RcsC"/>
    <property type="match status" value="1"/>
</dbReference>
<evidence type="ECO:0000256" key="10">
    <source>
        <dbReference type="PROSITE-ProRule" id="PRU00169"/>
    </source>
</evidence>
<dbReference type="PANTHER" id="PTHR45339:SF1">
    <property type="entry name" value="HYBRID SIGNAL TRANSDUCTION HISTIDINE KINASE J"/>
    <property type="match status" value="1"/>
</dbReference>
<dbReference type="PANTHER" id="PTHR45339">
    <property type="entry name" value="HYBRID SIGNAL TRANSDUCTION HISTIDINE KINASE J"/>
    <property type="match status" value="1"/>
</dbReference>
<dbReference type="InterPro" id="IPR004358">
    <property type="entry name" value="Sig_transdc_His_kin-like_C"/>
</dbReference>
<evidence type="ECO:0000313" key="16">
    <source>
        <dbReference type="Proteomes" id="UP000284543"/>
    </source>
</evidence>
<evidence type="ECO:0000259" key="13">
    <source>
        <dbReference type="PROSITE" id="PS50109"/>
    </source>
</evidence>
<reference evidence="15 16" key="1">
    <citation type="submission" date="2018-08" db="EMBL/GenBank/DDBJ databases">
        <title>A genome reference for cultivated species of the human gut microbiota.</title>
        <authorList>
            <person name="Zou Y."/>
            <person name="Xue W."/>
            <person name="Luo G."/>
        </authorList>
    </citation>
    <scope>NUCLEOTIDE SEQUENCE [LARGE SCALE GENOMIC DNA]</scope>
    <source>
        <strain evidence="15 16">AF14-18</strain>
    </source>
</reference>
<evidence type="ECO:0000256" key="11">
    <source>
        <dbReference type="SAM" id="Phobius"/>
    </source>
</evidence>
<evidence type="ECO:0000259" key="14">
    <source>
        <dbReference type="PROSITE" id="PS50110"/>
    </source>
</evidence>
<dbReference type="RefSeq" id="WP_118018546.1">
    <property type="nucleotide sequence ID" value="NZ_CAUHGS010000005.1"/>
</dbReference>
<dbReference type="GO" id="GO:0000155">
    <property type="term" value="F:phosphorelay sensor kinase activity"/>
    <property type="evidence" value="ECO:0007669"/>
    <property type="project" value="InterPro"/>
</dbReference>
<comment type="function">
    <text evidence="8">May play the central regulatory role in sporulation. It may be an element of the effector pathway responsible for the activation of sporulation genes in response to nutritional stress. Spo0A may act in concert with spo0H (a sigma factor) to control the expression of some genes that are critical to the sporulation process.</text>
</comment>
<evidence type="ECO:0000256" key="1">
    <source>
        <dbReference type="ARBA" id="ARBA00000085"/>
    </source>
</evidence>
<dbReference type="Pfam" id="PF00497">
    <property type="entry name" value="SBP_bac_3"/>
    <property type="match status" value="1"/>
</dbReference>
<dbReference type="CDD" id="cd00082">
    <property type="entry name" value="HisKA"/>
    <property type="match status" value="1"/>
</dbReference>
<accession>A0A412ZA85</accession>
<dbReference type="Gene3D" id="1.10.287.130">
    <property type="match status" value="1"/>
</dbReference>
<keyword evidence="6" id="KW-0418">Kinase</keyword>
<feature type="domain" description="Histidine kinase" evidence="13">
    <location>
        <begin position="573"/>
        <end position="794"/>
    </location>
</feature>
<dbReference type="SMART" id="SM00448">
    <property type="entry name" value="REC"/>
    <property type="match status" value="1"/>
</dbReference>
<evidence type="ECO:0000313" key="15">
    <source>
        <dbReference type="EMBL" id="RGV76981.1"/>
    </source>
</evidence>
<sequence>MKNALQAGKKIAGMACILVFGCLLSVLPCSDAQAGAGDQDKAQGPDRILRVAYPELKGMSETDENGTRHGIVVDYLNEIAKYTGWQYEYIDTAAEDIIPEFLDGQYDLMGGTYYQPEFEQYFAYPDYNTGYNKSVLLVRRDDKSIKTYDWKSMSGKTIGVYERAEENIRRLQAFLDLNGIDCTIRYFSKDQLVDGNLYQCLEDREVDMLLGNNADVKGNLRVVAEFDSQPYYIVTTPDNQEVLDGMNMALGKIVDSNPNFAEERYNANFPDSGIESICLNDEEQAYIREKQKVSVAVVKEWHPLFSQEEDTDMHNGLIPDVLEKVTEFSGLKFSYEYTDTYGDALNLVNQGKADILGAFLGSEEDGADMGLALSKAYASMSDIIVRNKGVSYPSDGLVGAVIEGRRMPTGIKADEIRYFPDVRAALRAVNNGEVDFFYGISTKIEHDMQAHHYPNVVPNTLVNNRNDICFAVTRPVDGELLPILNKSVNSLSSEQKTALTNQNMITIGSRSASIVELMYANPVMFVTVTACVFLAVMILVMAAARSRIRAARMQSSLERAEAANRAKGEFLSRMSHEIRTPMNAIVGLSDLTSMMDDVPEQVRENLGKIRSSSQYLLRLISDILDMSRIESGKMTVSNEAFSMNRAVEELEDMLTAEATRRGLEFTVEKDVENRMLMGDVIRLQQVLTNLVSNAFKFTPAGGSIIMRVTRTKSTNQQVIYKFQVIDNGVGISVENQKRVFGAFEQVGPNYSKSQGTGLGLTISRTIVGLMGGELKLKSELGKGSEFYFSAAFSLADPNVEEEIKIKQEKQKAGGVESSCLEHMNILLAEDNDLNAEIATELLKMKGASVRRAENGKQAVELFMQSSPGTYHAILMDLQMPEMNGLEACRAIRRIQRQDAVSIPIIAMTANSFKEDADAAAEAGMDGFVTKPVDVEYLYQVLDRVLRRG</sequence>
<keyword evidence="11" id="KW-1133">Transmembrane helix</keyword>
<dbReference type="PROSITE" id="PS50109">
    <property type="entry name" value="HIS_KIN"/>
    <property type="match status" value="1"/>
</dbReference>
<dbReference type="EMBL" id="QRZM01000003">
    <property type="protein sequence ID" value="RGV76981.1"/>
    <property type="molecule type" value="Genomic_DNA"/>
</dbReference>
<keyword evidence="12" id="KW-0732">Signal</keyword>
<dbReference type="SMART" id="SM00387">
    <property type="entry name" value="HATPase_c"/>
    <property type="match status" value="1"/>
</dbReference>
<evidence type="ECO:0000256" key="4">
    <source>
        <dbReference type="ARBA" id="ARBA00018672"/>
    </source>
</evidence>
<dbReference type="InterPro" id="IPR011006">
    <property type="entry name" value="CheY-like_superfamily"/>
</dbReference>
<dbReference type="Gene3D" id="3.40.190.10">
    <property type="entry name" value="Periplasmic binding protein-like II"/>
    <property type="match status" value="4"/>
</dbReference>
<dbReference type="SMART" id="SM00062">
    <property type="entry name" value="PBPb"/>
    <property type="match status" value="1"/>
</dbReference>
<evidence type="ECO:0000256" key="5">
    <source>
        <dbReference type="ARBA" id="ARBA00022553"/>
    </source>
</evidence>
<feature type="chain" id="PRO_5019494508" description="Circadian input-output histidine kinase CikA" evidence="12">
    <location>
        <begin position="35"/>
        <end position="948"/>
    </location>
</feature>